<evidence type="ECO:0000313" key="10">
    <source>
        <dbReference type="Proteomes" id="UP000199092"/>
    </source>
</evidence>
<dbReference type="GO" id="GO:0005524">
    <property type="term" value="F:ATP binding"/>
    <property type="evidence" value="ECO:0007669"/>
    <property type="project" value="UniProtKB-KW"/>
</dbReference>
<dbReference type="EMBL" id="LT629749">
    <property type="protein sequence ID" value="SDS47124.1"/>
    <property type="molecule type" value="Genomic_DNA"/>
</dbReference>
<dbReference type="Pfam" id="PF00005">
    <property type="entry name" value="ABC_tran"/>
    <property type="match status" value="2"/>
</dbReference>
<protein>
    <submittedName>
        <fullName evidence="9">Peptide/nickel transport system ATP-binding protein</fullName>
    </submittedName>
</protein>
<dbReference type="GO" id="GO:0005886">
    <property type="term" value="C:plasma membrane"/>
    <property type="evidence" value="ECO:0007669"/>
    <property type="project" value="UniProtKB-SubCell"/>
</dbReference>
<gene>
    <name evidence="9" type="ORF">SAMN04488543_1796</name>
</gene>
<evidence type="ECO:0000256" key="7">
    <source>
        <dbReference type="ARBA" id="ARBA00023136"/>
    </source>
</evidence>
<evidence type="ECO:0000256" key="5">
    <source>
        <dbReference type="ARBA" id="ARBA00022741"/>
    </source>
</evidence>
<evidence type="ECO:0000256" key="2">
    <source>
        <dbReference type="ARBA" id="ARBA00005417"/>
    </source>
</evidence>
<feature type="domain" description="ABC transporter" evidence="8">
    <location>
        <begin position="293"/>
        <end position="544"/>
    </location>
</feature>
<keyword evidence="3" id="KW-0813">Transport</keyword>
<dbReference type="InterPro" id="IPR003439">
    <property type="entry name" value="ABC_transporter-like_ATP-bd"/>
</dbReference>
<feature type="domain" description="ABC transporter" evidence="8">
    <location>
        <begin position="2"/>
        <end position="260"/>
    </location>
</feature>
<dbReference type="PANTHER" id="PTHR43297:SF2">
    <property type="entry name" value="DIPEPTIDE TRANSPORT ATP-BINDING PROTEIN DPPD"/>
    <property type="match status" value="1"/>
</dbReference>
<dbReference type="GO" id="GO:0016887">
    <property type="term" value="F:ATP hydrolysis activity"/>
    <property type="evidence" value="ECO:0007669"/>
    <property type="project" value="InterPro"/>
</dbReference>
<comment type="similarity">
    <text evidence="2">Belongs to the ABC transporter superfamily.</text>
</comment>
<evidence type="ECO:0000256" key="1">
    <source>
        <dbReference type="ARBA" id="ARBA00004202"/>
    </source>
</evidence>
<proteinExistence type="inferred from homology"/>
<dbReference type="SMART" id="SM00382">
    <property type="entry name" value="AAA"/>
    <property type="match status" value="2"/>
</dbReference>
<reference evidence="9 10" key="1">
    <citation type="submission" date="2016-10" db="EMBL/GenBank/DDBJ databases">
        <authorList>
            <person name="de Groot N.N."/>
        </authorList>
    </citation>
    <scope>NUCLEOTIDE SEQUENCE [LARGE SCALE GENOMIC DNA]</scope>
    <source>
        <strain evidence="9 10">DSM 21741</strain>
    </source>
</reference>
<evidence type="ECO:0000256" key="6">
    <source>
        <dbReference type="ARBA" id="ARBA00022840"/>
    </source>
</evidence>
<evidence type="ECO:0000313" key="9">
    <source>
        <dbReference type="EMBL" id="SDS47124.1"/>
    </source>
</evidence>
<keyword evidence="4" id="KW-1003">Cell membrane</keyword>
<name>A0A1H1SGI5_9ACTN</name>
<dbReference type="InterPro" id="IPR017871">
    <property type="entry name" value="ABC_transporter-like_CS"/>
</dbReference>
<dbReference type="AlphaFoldDB" id="A0A1H1SGI5"/>
<comment type="subcellular location">
    <subcellularLocation>
        <location evidence="1">Cell membrane</location>
        <topology evidence="1">Peripheral membrane protein</topology>
    </subcellularLocation>
</comment>
<dbReference type="PROSITE" id="PS50893">
    <property type="entry name" value="ABC_TRANSPORTER_2"/>
    <property type="match status" value="2"/>
</dbReference>
<keyword evidence="6 9" id="KW-0067">ATP-binding</keyword>
<dbReference type="InterPro" id="IPR003593">
    <property type="entry name" value="AAA+_ATPase"/>
</dbReference>
<keyword evidence="7" id="KW-0472">Membrane</keyword>
<dbReference type="RefSeq" id="WP_231930464.1">
    <property type="nucleotide sequence ID" value="NZ_LT629749.1"/>
</dbReference>
<dbReference type="Gene3D" id="3.40.50.300">
    <property type="entry name" value="P-loop containing nucleotide triphosphate hydrolases"/>
    <property type="match status" value="2"/>
</dbReference>
<dbReference type="PANTHER" id="PTHR43297">
    <property type="entry name" value="OLIGOPEPTIDE TRANSPORT ATP-BINDING PROTEIN APPD"/>
    <property type="match status" value="1"/>
</dbReference>
<dbReference type="SUPFAM" id="SSF52540">
    <property type="entry name" value="P-loop containing nucleoside triphosphate hydrolases"/>
    <property type="match status" value="2"/>
</dbReference>
<dbReference type="PROSITE" id="PS00211">
    <property type="entry name" value="ABC_TRANSPORTER_1"/>
    <property type="match status" value="2"/>
</dbReference>
<accession>A0A1H1SGI5</accession>
<evidence type="ECO:0000259" key="8">
    <source>
        <dbReference type="PROSITE" id="PS50893"/>
    </source>
</evidence>
<evidence type="ECO:0000256" key="4">
    <source>
        <dbReference type="ARBA" id="ARBA00022475"/>
    </source>
</evidence>
<dbReference type="NCBIfam" id="NF008453">
    <property type="entry name" value="PRK11308.1"/>
    <property type="match status" value="2"/>
</dbReference>
<keyword evidence="10" id="KW-1185">Reference proteome</keyword>
<evidence type="ECO:0000256" key="3">
    <source>
        <dbReference type="ARBA" id="ARBA00022448"/>
    </source>
</evidence>
<dbReference type="InterPro" id="IPR013563">
    <property type="entry name" value="Oligopep_ABC_C"/>
</dbReference>
<dbReference type="Proteomes" id="UP000199092">
    <property type="component" value="Chromosome I"/>
</dbReference>
<dbReference type="STRING" id="546871.SAMN04488543_1796"/>
<dbReference type="InterPro" id="IPR027417">
    <property type="entry name" value="P-loop_NTPase"/>
</dbReference>
<dbReference type="Pfam" id="PF08352">
    <property type="entry name" value="oligo_HPY"/>
    <property type="match status" value="1"/>
</dbReference>
<keyword evidence="5" id="KW-0547">Nucleotide-binding</keyword>
<dbReference type="GO" id="GO:0015833">
    <property type="term" value="P:peptide transport"/>
    <property type="evidence" value="ECO:0007669"/>
    <property type="project" value="InterPro"/>
</dbReference>
<sequence length="566" mass="59749">MLRVDGLRVEFSGVEGPPAVDDVSFSVRRGEVLALVGESGSGKSVTAQAVLGLLPAAARTSGSVRLTATPDERPAHEQPNLLGAPEPAWRGVRGRVAALVFQEPQTALNPVRTIGWQLAEAVHAHRRVSRGAARARAVELLATVGVPDPERRARAYPHQLSGGQKQRVVIALALANDPALLIADEPTTALDVTVQAEILQLLGELRVRLGTAVLLITHDMGVVADLADRVLVMRGGRMVERGEVVSLFAAPCTEYARELLGAVPRLPAPAAARVGVTEPVRAERPAPVGPAALEVVDLAVDLAGRGRARDFRALEGVSLRLDPGRVLGVVGESGSGKTTLARAVSGQLPAARGRVRVEGVDLARAPTSELRRLRGRLGVVHQDPATTLDPLLTVGESVAEPLLLHPAALRARRTRGSALRARVRALLEEVALPAGTEHRQPHELSGGQRQRVALARALALRPALLLADEPTSALDVTVQAGILRLFAELQAQHGFACLFISHDLAVVHQVSDDVLVLQSGRVVEQGPTSEVLTRPTAAYTQRLLAAVPVPDPVEQRVRRSAGGAAG</sequence>
<dbReference type="InterPro" id="IPR050388">
    <property type="entry name" value="ABC_Ni/Peptide_Import"/>
</dbReference>
<organism evidence="9 10">
    <name type="scientific">Friedmanniella luteola</name>
    <dbReference type="NCBI Taxonomy" id="546871"/>
    <lineage>
        <taxon>Bacteria</taxon>
        <taxon>Bacillati</taxon>
        <taxon>Actinomycetota</taxon>
        <taxon>Actinomycetes</taxon>
        <taxon>Propionibacteriales</taxon>
        <taxon>Nocardioidaceae</taxon>
        <taxon>Friedmanniella</taxon>
    </lineage>
</organism>
<dbReference type="CDD" id="cd03257">
    <property type="entry name" value="ABC_NikE_OppD_transporters"/>
    <property type="match status" value="2"/>
</dbReference>